<keyword evidence="3" id="KW-1185">Reference proteome</keyword>
<evidence type="ECO:0000313" key="3">
    <source>
        <dbReference type="Proteomes" id="UP000479132"/>
    </source>
</evidence>
<gene>
    <name evidence="2" type="ORF">G3569_15310</name>
</gene>
<reference evidence="2 3" key="1">
    <citation type="submission" date="2020-02" db="EMBL/GenBank/DDBJ databases">
        <title>Aliifodinibius halophilus 2W32, complete genome.</title>
        <authorList>
            <person name="Li Y."/>
            <person name="Wu S."/>
        </authorList>
    </citation>
    <scope>NUCLEOTIDE SEQUENCE [LARGE SCALE GENOMIC DNA]</scope>
    <source>
        <strain evidence="2 3">2W32</strain>
    </source>
</reference>
<feature type="chain" id="PRO_5026810817" description="Nuclear transport factor 2 family protein" evidence="1">
    <location>
        <begin position="23"/>
        <end position="168"/>
    </location>
</feature>
<dbReference type="Gene3D" id="3.10.450.50">
    <property type="match status" value="1"/>
</dbReference>
<protein>
    <recommendedName>
        <fullName evidence="4">Nuclear transport factor 2 family protein</fullName>
    </recommendedName>
</protein>
<evidence type="ECO:0008006" key="4">
    <source>
        <dbReference type="Google" id="ProtNLM"/>
    </source>
</evidence>
<dbReference type="RefSeq" id="WP_165270768.1">
    <property type="nucleotide sequence ID" value="NZ_JAALLS010000024.1"/>
</dbReference>
<dbReference type="EMBL" id="JAALLS010000024">
    <property type="protein sequence ID" value="NGP89725.1"/>
    <property type="molecule type" value="Genomic_DNA"/>
</dbReference>
<comment type="caution">
    <text evidence="2">The sequence shown here is derived from an EMBL/GenBank/DDBJ whole genome shotgun (WGS) entry which is preliminary data.</text>
</comment>
<keyword evidence="1" id="KW-0732">Signal</keyword>
<proteinExistence type="predicted"/>
<accession>A0A6M1T8E9</accession>
<evidence type="ECO:0000313" key="2">
    <source>
        <dbReference type="EMBL" id="NGP89725.1"/>
    </source>
</evidence>
<dbReference type="InterPro" id="IPR032710">
    <property type="entry name" value="NTF2-like_dom_sf"/>
</dbReference>
<dbReference type="AlphaFoldDB" id="A0A6M1T8E9"/>
<name>A0A6M1T8E9_9BACT</name>
<evidence type="ECO:0000256" key="1">
    <source>
        <dbReference type="SAM" id="SignalP"/>
    </source>
</evidence>
<dbReference type="Proteomes" id="UP000479132">
    <property type="component" value="Unassembled WGS sequence"/>
</dbReference>
<feature type="signal peptide" evidence="1">
    <location>
        <begin position="1"/>
        <end position="22"/>
    </location>
</feature>
<organism evidence="2 3">
    <name type="scientific">Fodinibius halophilus</name>
    <dbReference type="NCBI Taxonomy" id="1736908"/>
    <lineage>
        <taxon>Bacteria</taxon>
        <taxon>Pseudomonadati</taxon>
        <taxon>Balneolota</taxon>
        <taxon>Balneolia</taxon>
        <taxon>Balneolales</taxon>
        <taxon>Balneolaceae</taxon>
        <taxon>Fodinibius</taxon>
    </lineage>
</organism>
<sequence>MNTTFSTFILLILFFITAPLKAQDASADAVIDDLYNTISFSPDNDPDYDAFETLFTQNSRLISVGDTSSVTLTPADYKKAMLRQREEGKIIAFKEYELHRKTEQYGPILHLFSTYQAELQTPDGDTILRGINGIQMMKKDGQWKVVSLIWHEEDKAHPLPKKYLPEEK</sequence>
<dbReference type="SUPFAM" id="SSF54427">
    <property type="entry name" value="NTF2-like"/>
    <property type="match status" value="1"/>
</dbReference>